<dbReference type="Gene3D" id="3.30.360.10">
    <property type="entry name" value="Dihydrodipicolinate Reductase, domain 2"/>
    <property type="match status" value="1"/>
</dbReference>
<dbReference type="EMBL" id="JBHSDS010000006">
    <property type="protein sequence ID" value="MFC4358464.1"/>
    <property type="molecule type" value="Genomic_DNA"/>
</dbReference>
<dbReference type="Gene3D" id="3.40.50.720">
    <property type="entry name" value="NAD(P)-binding Rossmann-like Domain"/>
    <property type="match status" value="1"/>
</dbReference>
<keyword evidence="4" id="KW-1185">Reference proteome</keyword>
<dbReference type="InterPro" id="IPR055170">
    <property type="entry name" value="GFO_IDH_MocA-like_dom"/>
</dbReference>
<evidence type="ECO:0000313" key="4">
    <source>
        <dbReference type="Proteomes" id="UP001595921"/>
    </source>
</evidence>
<dbReference type="SUPFAM" id="SSF51735">
    <property type="entry name" value="NAD(P)-binding Rossmann-fold domains"/>
    <property type="match status" value="1"/>
</dbReference>
<dbReference type="InterPro" id="IPR036291">
    <property type="entry name" value="NAD(P)-bd_dom_sf"/>
</dbReference>
<dbReference type="Pfam" id="PF01408">
    <property type="entry name" value="GFO_IDH_MocA"/>
    <property type="match status" value="1"/>
</dbReference>
<gene>
    <name evidence="3" type="ORF">ACFO0N_10990</name>
</gene>
<dbReference type="InterPro" id="IPR051450">
    <property type="entry name" value="Gfo/Idh/MocA_Oxidoreductases"/>
</dbReference>
<dbReference type="Pfam" id="PF22725">
    <property type="entry name" value="GFO_IDH_MocA_C3"/>
    <property type="match status" value="1"/>
</dbReference>
<dbReference type="InterPro" id="IPR000683">
    <property type="entry name" value="Gfo/Idh/MocA-like_OxRdtase_N"/>
</dbReference>
<sequence length="350" mass="38381">MKYAVVGAGYWGENHVRVGAELRDAGAIDELVVCDVDERRAGELASTYGAELETDPGALPDRGVDAATVATPSTTHREVATDLLSREVDLLVEKPLALDAENAWAIVDSANEHDRVLGVGHIFRHHPALCELKRRIDRGELGDLKYLNTSRFSFRVPRQTTGALHSLAVHDVDVFGWLVGHRPAQVYCQLDRIIRDDIDETATLLLEYDGDGGGDHVDPEGVTGVINSSWQVPTFGKSRHLSVVGSERAAYLDYLEPSKLELYDARVVTERDGALRARDEGHTVHEVENYEPLKREVEDFLTAVAERGTPVADGRVGARAVELLDRAVASNRRGEAVPVDARDEAVPLDD</sequence>
<evidence type="ECO:0000259" key="1">
    <source>
        <dbReference type="Pfam" id="PF01408"/>
    </source>
</evidence>
<proteinExistence type="predicted"/>
<dbReference type="AlphaFoldDB" id="A0ABD5PC32"/>
<evidence type="ECO:0000259" key="2">
    <source>
        <dbReference type="Pfam" id="PF22725"/>
    </source>
</evidence>
<dbReference type="PANTHER" id="PTHR43377:SF1">
    <property type="entry name" value="BILIVERDIN REDUCTASE A"/>
    <property type="match status" value="1"/>
</dbReference>
<comment type="caution">
    <text evidence="3">The sequence shown here is derived from an EMBL/GenBank/DDBJ whole genome shotgun (WGS) entry which is preliminary data.</text>
</comment>
<feature type="domain" description="GFO/IDH/MocA-like oxidoreductase" evidence="2">
    <location>
        <begin position="131"/>
        <end position="247"/>
    </location>
</feature>
<evidence type="ECO:0000313" key="3">
    <source>
        <dbReference type="EMBL" id="MFC4358464.1"/>
    </source>
</evidence>
<accession>A0ABD5PC32</accession>
<organism evidence="3 4">
    <name type="scientific">Halobium salinum</name>
    <dbReference type="NCBI Taxonomy" id="1364940"/>
    <lineage>
        <taxon>Archaea</taxon>
        <taxon>Methanobacteriati</taxon>
        <taxon>Methanobacteriota</taxon>
        <taxon>Stenosarchaea group</taxon>
        <taxon>Halobacteria</taxon>
        <taxon>Halobacteriales</taxon>
        <taxon>Haloferacaceae</taxon>
        <taxon>Halobium</taxon>
    </lineage>
</organism>
<reference evidence="3 4" key="1">
    <citation type="journal article" date="2019" name="Int. J. Syst. Evol. Microbiol.">
        <title>The Global Catalogue of Microorganisms (GCM) 10K type strain sequencing project: providing services to taxonomists for standard genome sequencing and annotation.</title>
        <authorList>
            <consortium name="The Broad Institute Genomics Platform"/>
            <consortium name="The Broad Institute Genome Sequencing Center for Infectious Disease"/>
            <person name="Wu L."/>
            <person name="Ma J."/>
        </authorList>
    </citation>
    <scope>NUCLEOTIDE SEQUENCE [LARGE SCALE GENOMIC DNA]</scope>
    <source>
        <strain evidence="3 4">CGMCC 1.12553</strain>
    </source>
</reference>
<dbReference type="RefSeq" id="WP_267623802.1">
    <property type="nucleotide sequence ID" value="NZ_JAODIW010000008.1"/>
</dbReference>
<dbReference type="SUPFAM" id="SSF55347">
    <property type="entry name" value="Glyceraldehyde-3-phosphate dehydrogenase-like, C-terminal domain"/>
    <property type="match status" value="1"/>
</dbReference>
<protein>
    <submittedName>
        <fullName evidence="3">Gfo/Idh/MocA family protein</fullName>
    </submittedName>
</protein>
<dbReference type="Proteomes" id="UP001595921">
    <property type="component" value="Unassembled WGS sequence"/>
</dbReference>
<dbReference type="PANTHER" id="PTHR43377">
    <property type="entry name" value="BILIVERDIN REDUCTASE A"/>
    <property type="match status" value="1"/>
</dbReference>
<feature type="domain" description="Gfo/Idh/MocA-like oxidoreductase N-terminal" evidence="1">
    <location>
        <begin position="1"/>
        <end position="121"/>
    </location>
</feature>
<name>A0ABD5PC32_9EURY</name>